<organism evidence="6 7">
    <name type="scientific">Marinoscillum luteum</name>
    <dbReference type="NCBI Taxonomy" id="861051"/>
    <lineage>
        <taxon>Bacteria</taxon>
        <taxon>Pseudomonadati</taxon>
        <taxon>Bacteroidota</taxon>
        <taxon>Cytophagia</taxon>
        <taxon>Cytophagales</taxon>
        <taxon>Reichenbachiellaceae</taxon>
        <taxon>Marinoscillum</taxon>
    </lineage>
</organism>
<evidence type="ECO:0000256" key="4">
    <source>
        <dbReference type="ARBA" id="ARBA00023163"/>
    </source>
</evidence>
<evidence type="ECO:0000259" key="5">
    <source>
        <dbReference type="Pfam" id="PF08281"/>
    </source>
</evidence>
<dbReference type="Pfam" id="PF08281">
    <property type="entry name" value="Sigma70_r4_2"/>
    <property type="match status" value="1"/>
</dbReference>
<dbReference type="PANTHER" id="PTHR43133">
    <property type="entry name" value="RNA POLYMERASE ECF-TYPE SIGMA FACTO"/>
    <property type="match status" value="1"/>
</dbReference>
<comment type="similarity">
    <text evidence="1">Belongs to the sigma-70 factor family. ECF subfamily.</text>
</comment>
<evidence type="ECO:0000256" key="3">
    <source>
        <dbReference type="ARBA" id="ARBA00023082"/>
    </source>
</evidence>
<comment type="caution">
    <text evidence="6">The sequence shown here is derived from an EMBL/GenBank/DDBJ whole genome shotgun (WGS) entry which is preliminary data.</text>
</comment>
<dbReference type="NCBIfam" id="TIGR02937">
    <property type="entry name" value="sigma70-ECF"/>
    <property type="match status" value="1"/>
</dbReference>
<dbReference type="Proteomes" id="UP001610063">
    <property type="component" value="Unassembled WGS sequence"/>
</dbReference>
<gene>
    <name evidence="6" type="ORF">ACHKAR_15685</name>
</gene>
<dbReference type="CDD" id="cd06171">
    <property type="entry name" value="Sigma70_r4"/>
    <property type="match status" value="1"/>
</dbReference>
<dbReference type="Gene3D" id="1.10.10.10">
    <property type="entry name" value="Winged helix-like DNA-binding domain superfamily/Winged helix DNA-binding domain"/>
    <property type="match status" value="1"/>
</dbReference>
<dbReference type="InterPro" id="IPR036388">
    <property type="entry name" value="WH-like_DNA-bd_sf"/>
</dbReference>
<dbReference type="InterPro" id="IPR014284">
    <property type="entry name" value="RNA_pol_sigma-70_dom"/>
</dbReference>
<dbReference type="EMBL" id="JBIPKE010000019">
    <property type="protein sequence ID" value="MFH6984897.1"/>
    <property type="molecule type" value="Genomic_DNA"/>
</dbReference>
<dbReference type="PANTHER" id="PTHR43133:SF46">
    <property type="entry name" value="RNA POLYMERASE SIGMA-70 FACTOR ECF SUBFAMILY"/>
    <property type="match status" value="1"/>
</dbReference>
<dbReference type="SUPFAM" id="SSF88946">
    <property type="entry name" value="Sigma2 domain of RNA polymerase sigma factors"/>
    <property type="match status" value="1"/>
</dbReference>
<dbReference type="RefSeq" id="WP_395418326.1">
    <property type="nucleotide sequence ID" value="NZ_JBIPKE010000019.1"/>
</dbReference>
<feature type="domain" description="RNA polymerase sigma factor 70 region 4 type 2" evidence="5">
    <location>
        <begin position="138"/>
        <end position="183"/>
    </location>
</feature>
<reference evidence="6 7" key="1">
    <citation type="journal article" date="2013" name="Int. J. Syst. Evol. Microbiol.">
        <title>Marinoscillum luteum sp. nov., isolated from marine sediment.</title>
        <authorList>
            <person name="Cha I.T."/>
            <person name="Park S.J."/>
            <person name="Kim S.J."/>
            <person name="Kim J.G."/>
            <person name="Jung M.Y."/>
            <person name="Shin K.S."/>
            <person name="Kwon K.K."/>
            <person name="Yang S.H."/>
            <person name="Seo Y.S."/>
            <person name="Rhee S.K."/>
        </authorList>
    </citation>
    <scope>NUCLEOTIDE SEQUENCE [LARGE SCALE GENOMIC DNA]</scope>
    <source>
        <strain evidence="6 7">KCTC 23939</strain>
    </source>
</reference>
<evidence type="ECO:0000256" key="1">
    <source>
        <dbReference type="ARBA" id="ARBA00010641"/>
    </source>
</evidence>
<dbReference type="InterPro" id="IPR013249">
    <property type="entry name" value="RNA_pol_sigma70_r4_t2"/>
</dbReference>
<keyword evidence="2" id="KW-0805">Transcription regulation</keyword>
<keyword evidence="4" id="KW-0804">Transcription</keyword>
<protein>
    <submittedName>
        <fullName evidence="6">RNA polymerase sigma factor</fullName>
    </submittedName>
</protein>
<evidence type="ECO:0000256" key="2">
    <source>
        <dbReference type="ARBA" id="ARBA00023015"/>
    </source>
</evidence>
<dbReference type="SUPFAM" id="SSF88659">
    <property type="entry name" value="Sigma3 and sigma4 domains of RNA polymerase sigma factors"/>
    <property type="match status" value="1"/>
</dbReference>
<keyword evidence="7" id="KW-1185">Reference proteome</keyword>
<dbReference type="InterPro" id="IPR013324">
    <property type="entry name" value="RNA_pol_sigma_r3/r4-like"/>
</dbReference>
<accession>A0ABW7NBM4</accession>
<dbReference type="InterPro" id="IPR013325">
    <property type="entry name" value="RNA_pol_sigma_r2"/>
</dbReference>
<name>A0ABW7NBM4_9BACT</name>
<dbReference type="InterPro" id="IPR039425">
    <property type="entry name" value="RNA_pol_sigma-70-like"/>
</dbReference>
<proteinExistence type="inferred from homology"/>
<evidence type="ECO:0000313" key="6">
    <source>
        <dbReference type="EMBL" id="MFH6984897.1"/>
    </source>
</evidence>
<keyword evidence="3" id="KW-0731">Sigma factor</keyword>
<evidence type="ECO:0000313" key="7">
    <source>
        <dbReference type="Proteomes" id="UP001610063"/>
    </source>
</evidence>
<dbReference type="Gene3D" id="1.10.1740.10">
    <property type="match status" value="1"/>
</dbReference>
<sequence length="221" mass="25749">MNTHFIGHYEHADHSSDEQLWDLFRSGDQEAFSKIYDAHVDGLYNYGMNFTKDSFLVKEVIQDLFVTIWSTRGQLGQTSNIRFYLMRALRRKISVFHKDQKKWESDATEDKFGLAQLLSKKSFEQFNKSNVSEKEVAEKLKLAMERLPLRQREALYHIYYEDLSYEEVAALMNVNIKTVYNLAWRGIEGLRKNLSKASIFYVSPILAISALKLSADLLENS</sequence>